<protein>
    <recommendedName>
        <fullName evidence="4">Secreted protein</fullName>
    </recommendedName>
</protein>
<reference evidence="2 3" key="1">
    <citation type="journal article" date="2024" name="Nat. Commun.">
        <title>Phylogenomics reveals the evolutionary origins of lichenization in chlorophyte algae.</title>
        <authorList>
            <person name="Puginier C."/>
            <person name="Libourel C."/>
            <person name="Otte J."/>
            <person name="Skaloud P."/>
            <person name="Haon M."/>
            <person name="Grisel S."/>
            <person name="Petersen M."/>
            <person name="Berrin J.G."/>
            <person name="Delaux P.M."/>
            <person name="Dal Grande F."/>
            <person name="Keller J."/>
        </authorList>
    </citation>
    <scope>NUCLEOTIDE SEQUENCE [LARGE SCALE GENOMIC DNA]</scope>
    <source>
        <strain evidence="2 3">SAG 2036</strain>
    </source>
</reference>
<dbReference type="AlphaFoldDB" id="A0AAW1PV02"/>
<evidence type="ECO:0008006" key="4">
    <source>
        <dbReference type="Google" id="ProtNLM"/>
    </source>
</evidence>
<sequence length="342" mass="37958">MEVGCCLERGRATADGCVDLSREKWLQLHRFRQRGIAAILCFLVMAERAAGQDRWALRPPAGLDQLASLALPLDVRDNLNTAPPEATLDGLLEHPRLPSYLGKLYREIIALRKAQHIWLSPDESSAQVREMCLEMSRLVTRLNDPHISNADSARVHAELRAAILGMRSVARSFANLKPSMLAKTNLVIMQQFSTLPADLVRSVHLARMADAKLSPEQCRAIVSANITMCERLQQTEAERRELLQPLSEVLQGARAADGSLAQLASTFNFHSLVDRQICIRDAECDAIVKFTANFTRTDVGNHGPSTPHHLLGSRLPRLIRGPHLPPKSQADTDETTQLWLAP</sequence>
<gene>
    <name evidence="2" type="ORF">WJX73_009436</name>
</gene>
<proteinExistence type="predicted"/>
<evidence type="ECO:0000313" key="2">
    <source>
        <dbReference type="EMBL" id="KAK9813444.1"/>
    </source>
</evidence>
<comment type="caution">
    <text evidence="2">The sequence shown here is derived from an EMBL/GenBank/DDBJ whole genome shotgun (WGS) entry which is preliminary data.</text>
</comment>
<evidence type="ECO:0000256" key="1">
    <source>
        <dbReference type="SAM" id="MobiDB-lite"/>
    </source>
</evidence>
<name>A0AAW1PV02_9CHLO</name>
<keyword evidence="3" id="KW-1185">Reference proteome</keyword>
<dbReference type="Proteomes" id="UP001465755">
    <property type="component" value="Unassembled WGS sequence"/>
</dbReference>
<dbReference type="EMBL" id="JALJOQ010000005">
    <property type="protein sequence ID" value="KAK9813444.1"/>
    <property type="molecule type" value="Genomic_DNA"/>
</dbReference>
<accession>A0AAW1PV02</accession>
<feature type="region of interest" description="Disordered" evidence="1">
    <location>
        <begin position="319"/>
        <end position="342"/>
    </location>
</feature>
<organism evidence="2 3">
    <name type="scientific">Symbiochloris irregularis</name>
    <dbReference type="NCBI Taxonomy" id="706552"/>
    <lineage>
        <taxon>Eukaryota</taxon>
        <taxon>Viridiplantae</taxon>
        <taxon>Chlorophyta</taxon>
        <taxon>core chlorophytes</taxon>
        <taxon>Trebouxiophyceae</taxon>
        <taxon>Trebouxiales</taxon>
        <taxon>Trebouxiaceae</taxon>
        <taxon>Symbiochloris</taxon>
    </lineage>
</organism>
<evidence type="ECO:0000313" key="3">
    <source>
        <dbReference type="Proteomes" id="UP001465755"/>
    </source>
</evidence>